<dbReference type="SMART" id="SM00320">
    <property type="entry name" value="WD40"/>
    <property type="match status" value="2"/>
</dbReference>
<dbReference type="Gene3D" id="2.130.10.10">
    <property type="entry name" value="YVTN repeat-like/Quinoprotein amine dehydrogenase"/>
    <property type="match status" value="1"/>
</dbReference>
<dbReference type="Proteomes" id="UP000186817">
    <property type="component" value="Unassembled WGS sequence"/>
</dbReference>
<organism evidence="2 3">
    <name type="scientific">Symbiodinium microadriaticum</name>
    <name type="common">Dinoflagellate</name>
    <name type="synonym">Zooxanthella microadriatica</name>
    <dbReference type="NCBI Taxonomy" id="2951"/>
    <lineage>
        <taxon>Eukaryota</taxon>
        <taxon>Sar</taxon>
        <taxon>Alveolata</taxon>
        <taxon>Dinophyceae</taxon>
        <taxon>Suessiales</taxon>
        <taxon>Symbiodiniaceae</taxon>
        <taxon>Symbiodinium</taxon>
    </lineage>
</organism>
<dbReference type="InterPro" id="IPR015943">
    <property type="entry name" value="WD40/YVTN_repeat-like_dom_sf"/>
</dbReference>
<name>A0A1Q9ESZ1_SYMMI</name>
<dbReference type="EMBL" id="LSRX01000076">
    <property type="protein sequence ID" value="OLQ10548.1"/>
    <property type="molecule type" value="Genomic_DNA"/>
</dbReference>
<dbReference type="OMA" id="AVATNHQ"/>
<evidence type="ECO:0000256" key="1">
    <source>
        <dbReference type="SAM" id="SignalP"/>
    </source>
</evidence>
<dbReference type="InterPro" id="IPR036322">
    <property type="entry name" value="WD40_repeat_dom_sf"/>
</dbReference>
<gene>
    <name evidence="2" type="primary">WDR13</name>
    <name evidence="2" type="ORF">AK812_SmicGene5733</name>
</gene>
<dbReference type="SUPFAM" id="SSF50978">
    <property type="entry name" value="WD40 repeat-like"/>
    <property type="match status" value="1"/>
</dbReference>
<feature type="chain" id="PRO_5010316172" evidence="1">
    <location>
        <begin position="22"/>
        <end position="145"/>
    </location>
</feature>
<keyword evidence="1" id="KW-0732">Signal</keyword>
<dbReference type="AlphaFoldDB" id="A0A1Q9ESZ1"/>
<proteinExistence type="predicted"/>
<sequence>MRQRRIGKGVTCLVFVPAAHGQPPCLLVNTSDSSASIIDCTYGPPPGVLTNLAVRHRVRVAHALLPLKCCYSPSSQGYLISASEDKEVYIYSLAKGANYKMSYLKHHQVPVVAVATNHQDTLLASADSLGRVVLWRRMDFSHLPD</sequence>
<accession>A0A1Q9ESZ1</accession>
<comment type="caution">
    <text evidence="2">The sequence shown here is derived from an EMBL/GenBank/DDBJ whole genome shotgun (WGS) entry which is preliminary data.</text>
</comment>
<evidence type="ECO:0000313" key="3">
    <source>
        <dbReference type="Proteomes" id="UP000186817"/>
    </source>
</evidence>
<dbReference type="OrthoDB" id="6108017at2759"/>
<keyword evidence="3" id="KW-1185">Reference proteome</keyword>
<evidence type="ECO:0000313" key="2">
    <source>
        <dbReference type="EMBL" id="OLQ10548.1"/>
    </source>
</evidence>
<feature type="signal peptide" evidence="1">
    <location>
        <begin position="1"/>
        <end position="21"/>
    </location>
</feature>
<protein>
    <submittedName>
        <fullName evidence="2">WD repeat-containing protein 13</fullName>
    </submittedName>
</protein>
<dbReference type="InterPro" id="IPR001680">
    <property type="entry name" value="WD40_rpt"/>
</dbReference>
<reference evidence="2 3" key="1">
    <citation type="submission" date="2016-02" db="EMBL/GenBank/DDBJ databases">
        <title>Genome analysis of coral dinoflagellate symbionts highlights evolutionary adaptations to a symbiotic lifestyle.</title>
        <authorList>
            <person name="Aranda M."/>
            <person name="Li Y."/>
            <person name="Liew Y.J."/>
            <person name="Baumgarten S."/>
            <person name="Simakov O."/>
            <person name="Wilson M."/>
            <person name="Piel J."/>
            <person name="Ashoor H."/>
            <person name="Bougouffa S."/>
            <person name="Bajic V.B."/>
            <person name="Ryu T."/>
            <person name="Ravasi T."/>
            <person name="Bayer T."/>
            <person name="Micklem G."/>
            <person name="Kim H."/>
            <person name="Bhak J."/>
            <person name="Lajeunesse T.C."/>
            <person name="Voolstra C.R."/>
        </authorList>
    </citation>
    <scope>NUCLEOTIDE SEQUENCE [LARGE SCALE GENOMIC DNA]</scope>
    <source>
        <strain evidence="2 3">CCMP2467</strain>
    </source>
</reference>